<dbReference type="InterPro" id="IPR008908">
    <property type="entry name" value="Sarcoglycan_alpha/epsilon"/>
</dbReference>
<comment type="caution">
    <text evidence="3">The sequence shown here is derived from an EMBL/GenBank/DDBJ whole genome shotgun (WGS) entry which is preliminary data.</text>
</comment>
<feature type="compositionally biased region" description="Pro residues" evidence="1">
    <location>
        <begin position="285"/>
        <end position="295"/>
    </location>
</feature>
<accession>A0A662YXM7</accession>
<dbReference type="AlphaFoldDB" id="A0A662YXM7"/>
<evidence type="ECO:0000256" key="1">
    <source>
        <dbReference type="SAM" id="MobiDB-lite"/>
    </source>
</evidence>
<dbReference type="GO" id="GO:0016012">
    <property type="term" value="C:sarcoglycan complex"/>
    <property type="evidence" value="ECO:0007669"/>
    <property type="project" value="InterPro"/>
</dbReference>
<evidence type="ECO:0000313" key="4">
    <source>
        <dbReference type="Proteomes" id="UP000289886"/>
    </source>
</evidence>
<evidence type="ECO:0000313" key="3">
    <source>
        <dbReference type="EMBL" id="RXN01250.1"/>
    </source>
</evidence>
<dbReference type="Proteomes" id="UP000289886">
    <property type="component" value="Unassembled WGS sequence"/>
</dbReference>
<dbReference type="Gene3D" id="1.10.443.10">
    <property type="entry name" value="Intergrase catalytic core"/>
    <property type="match status" value="1"/>
</dbReference>
<reference evidence="3 4" key="1">
    <citation type="submission" date="2019-01" db="EMBL/GenBank/DDBJ databases">
        <title>Draft Genome and Complete Hox-Cluster Characterization of the Sterlet Sturgeon (Acipenser ruthenus).</title>
        <authorList>
            <person name="Wei Q."/>
        </authorList>
    </citation>
    <scope>NUCLEOTIDE SEQUENCE [LARGE SCALE GENOMIC DNA]</scope>
    <source>
        <strain evidence="3">WHYD16114868_AA</strain>
        <tissue evidence="3">Blood</tissue>
    </source>
</reference>
<evidence type="ECO:0000259" key="2">
    <source>
        <dbReference type="Pfam" id="PF20989"/>
    </source>
</evidence>
<name>A0A662YXM7_ACIRT</name>
<dbReference type="PANTHER" id="PTHR10132:SF17">
    <property type="entry name" value="EPSILON-SARCOGLYCAN"/>
    <property type="match status" value="1"/>
</dbReference>
<dbReference type="InterPro" id="IPR013762">
    <property type="entry name" value="Integrase-like_cat_sf"/>
</dbReference>
<sequence length="295" mass="31761">MVDCPEPFGGVPNQALVPGLLVLGITVGAVLPVMPELATGQMLGDFLGAVKNVWQPDRLNAINITSALDRGGRFPLPINDLKEGVYVIVGADVAFSSCLKEVETPQNQQLCSQDKEFRATFYIDWCKISLAKKKHANTRKCTKQLRNMSKNREKVWPLSTLSVFHLVSGEVVPSLHPDSYATTSMPLMQTQTLPIIAPKASLPDTGSVPTSPLSSPEQVFLPYSTPHSFRIGAASSAVRVRISYHLIKTMGRWSSSAVNSYIPSLPSDNTAAHQSIASMPGVGTPSPPGPPKVFA</sequence>
<dbReference type="InterPro" id="IPR048347">
    <property type="entry name" value="Sarcoglycan_C"/>
</dbReference>
<dbReference type="GO" id="GO:0006310">
    <property type="term" value="P:DNA recombination"/>
    <property type="evidence" value="ECO:0007669"/>
    <property type="project" value="InterPro"/>
</dbReference>
<keyword evidence="4" id="KW-1185">Reference proteome</keyword>
<gene>
    <name evidence="3" type="ORF">EOD39_7357</name>
</gene>
<dbReference type="GO" id="GO:0015074">
    <property type="term" value="P:DNA integration"/>
    <property type="evidence" value="ECO:0007669"/>
    <property type="project" value="InterPro"/>
</dbReference>
<organism evidence="3 4">
    <name type="scientific">Acipenser ruthenus</name>
    <name type="common">Sterlet sturgeon</name>
    <dbReference type="NCBI Taxonomy" id="7906"/>
    <lineage>
        <taxon>Eukaryota</taxon>
        <taxon>Metazoa</taxon>
        <taxon>Chordata</taxon>
        <taxon>Craniata</taxon>
        <taxon>Vertebrata</taxon>
        <taxon>Euteleostomi</taxon>
        <taxon>Actinopterygii</taxon>
        <taxon>Chondrostei</taxon>
        <taxon>Acipenseriformes</taxon>
        <taxon>Acipenseridae</taxon>
        <taxon>Acipenser</taxon>
    </lineage>
</organism>
<dbReference type="PANTHER" id="PTHR10132">
    <property type="entry name" value="ALPHA-/EPSILON-SARCOGLYCAN FAMILY MEMBER"/>
    <property type="match status" value="1"/>
</dbReference>
<feature type="domain" description="Sarcoglycan alpha/epsilon second" evidence="2">
    <location>
        <begin position="40"/>
        <end position="131"/>
    </location>
</feature>
<dbReference type="GO" id="GO:0003677">
    <property type="term" value="F:DNA binding"/>
    <property type="evidence" value="ECO:0007669"/>
    <property type="project" value="InterPro"/>
</dbReference>
<proteinExistence type="predicted"/>
<protein>
    <recommendedName>
        <fullName evidence="2">Sarcoglycan alpha/epsilon second domain-containing protein</fullName>
    </recommendedName>
</protein>
<dbReference type="Pfam" id="PF20989">
    <property type="entry name" value="Sarcoglycan_2_C"/>
    <property type="match status" value="1"/>
</dbReference>
<dbReference type="EMBL" id="SCEB01000066">
    <property type="protein sequence ID" value="RXN01250.1"/>
    <property type="molecule type" value="Genomic_DNA"/>
</dbReference>
<feature type="region of interest" description="Disordered" evidence="1">
    <location>
        <begin position="275"/>
        <end position="295"/>
    </location>
</feature>